<sequence length="546" mass="60717">MQIDQFQSMLRESIDRFLSEYRHGATDFSNYSLIFSRLLQNLPDPSLDYVWFYSALTFYTTKFASVPSSSKQVLATKDLLQLLVSSSSSCNLVKKVALLAPVLYELYHLVVENNDLKREVEGLIDGIVSYISICCGPFGAEFDQADDDGMVGGLNLTPSFVDLVHVWVVDRIGKNCDFGDELSMFVPVVSGRVRDGVGVGCKIGYLAGVVMCEAFFLRLCSKFGFDMLREELGKELHDCTIQMLSGFRSYYFLDILLRMLLEPVLPVTSQLVGEVQVLKLRVSLGKPGSEDEVFLQEVLHDAVVTADYSFLTHQRGFHLPCKSLKNLAVRWVLIADNAIRSARELGDQAKVISYVNAFSKSCLPSVLIKWVTNQTGMGERTSRPNVSSPVSLIKWLLIVEDQGVRVFDCEIAKTYAKAVICKSRVECDLRAIMSNDNNLNGNISFCNDDEGRGGDKGDGDLEMVDSVDNEFLAAPGLMKSTVTDGTRKRKEGSNIEGEIPVKFVKYHFHDKSVSEKFLPLGNDDGLSSGSEVDNPVSDEDMEDMKQ</sequence>
<keyword evidence="3" id="KW-1185">Reference proteome</keyword>
<evidence type="ECO:0000313" key="2">
    <source>
        <dbReference type="EMBL" id="TXG61185.1"/>
    </source>
</evidence>
<protein>
    <submittedName>
        <fullName evidence="2">Uncharacterized protein</fullName>
    </submittedName>
</protein>
<proteinExistence type="predicted"/>
<dbReference type="PANTHER" id="PTHR35505">
    <property type="entry name" value="OS01G0600300 PROTEIN"/>
    <property type="match status" value="1"/>
</dbReference>
<dbReference type="EMBL" id="VAHF01000005">
    <property type="protein sequence ID" value="TXG61185.1"/>
    <property type="molecule type" value="Genomic_DNA"/>
</dbReference>
<name>A0A5C7HWL2_9ROSI</name>
<dbReference type="AlphaFoldDB" id="A0A5C7HWL2"/>
<organism evidence="2 3">
    <name type="scientific">Acer yangbiense</name>
    <dbReference type="NCBI Taxonomy" id="1000413"/>
    <lineage>
        <taxon>Eukaryota</taxon>
        <taxon>Viridiplantae</taxon>
        <taxon>Streptophyta</taxon>
        <taxon>Embryophyta</taxon>
        <taxon>Tracheophyta</taxon>
        <taxon>Spermatophyta</taxon>
        <taxon>Magnoliopsida</taxon>
        <taxon>eudicotyledons</taxon>
        <taxon>Gunneridae</taxon>
        <taxon>Pentapetalae</taxon>
        <taxon>rosids</taxon>
        <taxon>malvids</taxon>
        <taxon>Sapindales</taxon>
        <taxon>Sapindaceae</taxon>
        <taxon>Hippocastanoideae</taxon>
        <taxon>Acereae</taxon>
        <taxon>Acer</taxon>
    </lineage>
</organism>
<reference evidence="3" key="1">
    <citation type="journal article" date="2019" name="Gigascience">
        <title>De novo genome assembly of the endangered Acer yangbiense, a plant species with extremely small populations endemic to Yunnan Province, China.</title>
        <authorList>
            <person name="Yang J."/>
            <person name="Wariss H.M."/>
            <person name="Tao L."/>
            <person name="Zhang R."/>
            <person name="Yun Q."/>
            <person name="Hollingsworth P."/>
            <person name="Dao Z."/>
            <person name="Luo G."/>
            <person name="Guo H."/>
            <person name="Ma Y."/>
            <person name="Sun W."/>
        </authorList>
    </citation>
    <scope>NUCLEOTIDE SEQUENCE [LARGE SCALE GENOMIC DNA]</scope>
    <source>
        <strain evidence="3">cv. Malutang</strain>
    </source>
</reference>
<dbReference type="Proteomes" id="UP000323000">
    <property type="component" value="Chromosome 5"/>
</dbReference>
<feature type="region of interest" description="Disordered" evidence="1">
    <location>
        <begin position="518"/>
        <end position="546"/>
    </location>
</feature>
<feature type="compositionally biased region" description="Acidic residues" evidence="1">
    <location>
        <begin position="536"/>
        <end position="546"/>
    </location>
</feature>
<dbReference type="PANTHER" id="PTHR35505:SF1">
    <property type="entry name" value="SNF2 DOMAIN PROTEIN"/>
    <property type="match status" value="1"/>
</dbReference>
<evidence type="ECO:0000313" key="3">
    <source>
        <dbReference type="Proteomes" id="UP000323000"/>
    </source>
</evidence>
<comment type="caution">
    <text evidence="2">The sequence shown here is derived from an EMBL/GenBank/DDBJ whole genome shotgun (WGS) entry which is preliminary data.</text>
</comment>
<evidence type="ECO:0000256" key="1">
    <source>
        <dbReference type="SAM" id="MobiDB-lite"/>
    </source>
</evidence>
<dbReference type="OrthoDB" id="1660458at2759"/>
<gene>
    <name evidence="2" type="ORF">EZV62_012548</name>
</gene>
<accession>A0A5C7HWL2</accession>